<keyword evidence="3" id="KW-1185">Reference proteome</keyword>
<name>A0AAD7SHG5_9TELE</name>
<evidence type="ECO:0000313" key="2">
    <source>
        <dbReference type="EMBL" id="KAJ8402694.1"/>
    </source>
</evidence>
<evidence type="ECO:0000313" key="3">
    <source>
        <dbReference type="Proteomes" id="UP001221898"/>
    </source>
</evidence>
<evidence type="ECO:0000256" key="1">
    <source>
        <dbReference type="SAM" id="MobiDB-lite"/>
    </source>
</evidence>
<comment type="caution">
    <text evidence="2">The sequence shown here is derived from an EMBL/GenBank/DDBJ whole genome shotgun (WGS) entry which is preliminary data.</text>
</comment>
<accession>A0AAD7SHG5</accession>
<dbReference type="EMBL" id="JAINUG010000062">
    <property type="protein sequence ID" value="KAJ8402694.1"/>
    <property type="molecule type" value="Genomic_DNA"/>
</dbReference>
<sequence>MPALWLFQMKVSVAGNRNNEVVKRGGFAARGVLSVHAASRRRGGRRGYITGGRGDKGLAAATDPGGTVGRGPKGDGDRSALAKGGDTVDTVMEQRCGIKPVIVAELMCNGGSVFVFETRRFKVMGV</sequence>
<gene>
    <name evidence="2" type="ORF">AAFF_G00363660</name>
</gene>
<dbReference type="Proteomes" id="UP001221898">
    <property type="component" value="Unassembled WGS sequence"/>
</dbReference>
<dbReference type="AlphaFoldDB" id="A0AAD7SHG5"/>
<protein>
    <submittedName>
        <fullName evidence="2">Uncharacterized protein</fullName>
    </submittedName>
</protein>
<reference evidence="2" key="1">
    <citation type="journal article" date="2023" name="Science">
        <title>Genome structures resolve the early diversification of teleost fishes.</title>
        <authorList>
            <person name="Parey E."/>
            <person name="Louis A."/>
            <person name="Montfort J."/>
            <person name="Bouchez O."/>
            <person name="Roques C."/>
            <person name="Iampietro C."/>
            <person name="Lluch J."/>
            <person name="Castinel A."/>
            <person name="Donnadieu C."/>
            <person name="Desvignes T."/>
            <person name="Floi Bucao C."/>
            <person name="Jouanno E."/>
            <person name="Wen M."/>
            <person name="Mejri S."/>
            <person name="Dirks R."/>
            <person name="Jansen H."/>
            <person name="Henkel C."/>
            <person name="Chen W.J."/>
            <person name="Zahm M."/>
            <person name="Cabau C."/>
            <person name="Klopp C."/>
            <person name="Thompson A.W."/>
            <person name="Robinson-Rechavi M."/>
            <person name="Braasch I."/>
            <person name="Lecointre G."/>
            <person name="Bobe J."/>
            <person name="Postlethwait J.H."/>
            <person name="Berthelot C."/>
            <person name="Roest Crollius H."/>
            <person name="Guiguen Y."/>
        </authorList>
    </citation>
    <scope>NUCLEOTIDE SEQUENCE</scope>
    <source>
        <strain evidence="2">NC1722</strain>
    </source>
</reference>
<proteinExistence type="predicted"/>
<feature type="region of interest" description="Disordered" evidence="1">
    <location>
        <begin position="41"/>
        <end position="86"/>
    </location>
</feature>
<organism evidence="2 3">
    <name type="scientific">Aldrovandia affinis</name>
    <dbReference type="NCBI Taxonomy" id="143900"/>
    <lineage>
        <taxon>Eukaryota</taxon>
        <taxon>Metazoa</taxon>
        <taxon>Chordata</taxon>
        <taxon>Craniata</taxon>
        <taxon>Vertebrata</taxon>
        <taxon>Euteleostomi</taxon>
        <taxon>Actinopterygii</taxon>
        <taxon>Neopterygii</taxon>
        <taxon>Teleostei</taxon>
        <taxon>Notacanthiformes</taxon>
        <taxon>Halosauridae</taxon>
        <taxon>Aldrovandia</taxon>
    </lineage>
</organism>